<protein>
    <submittedName>
        <fullName evidence="1">Uncharacterized protein</fullName>
    </submittedName>
</protein>
<reference evidence="1" key="1">
    <citation type="submission" date="2023-08" db="EMBL/GenBank/DDBJ databases">
        <authorList>
            <person name="Alioto T."/>
            <person name="Alioto T."/>
            <person name="Gomez Garrido J."/>
        </authorList>
    </citation>
    <scope>NUCLEOTIDE SEQUENCE</scope>
</reference>
<organism evidence="1 2">
    <name type="scientific">Octopus vulgaris</name>
    <name type="common">Common octopus</name>
    <dbReference type="NCBI Taxonomy" id="6645"/>
    <lineage>
        <taxon>Eukaryota</taxon>
        <taxon>Metazoa</taxon>
        <taxon>Spiralia</taxon>
        <taxon>Lophotrochozoa</taxon>
        <taxon>Mollusca</taxon>
        <taxon>Cephalopoda</taxon>
        <taxon>Coleoidea</taxon>
        <taxon>Octopodiformes</taxon>
        <taxon>Octopoda</taxon>
        <taxon>Incirrata</taxon>
        <taxon>Octopodidae</taxon>
        <taxon>Octopus</taxon>
    </lineage>
</organism>
<dbReference type="Proteomes" id="UP001162480">
    <property type="component" value="Chromosome 5"/>
</dbReference>
<gene>
    <name evidence="1" type="ORF">OCTVUL_1B020223</name>
</gene>
<name>A0AA36AWR4_OCTVU</name>
<evidence type="ECO:0000313" key="1">
    <source>
        <dbReference type="EMBL" id="CAI9722297.1"/>
    </source>
</evidence>
<dbReference type="AlphaFoldDB" id="A0AA36AWR4"/>
<dbReference type="EMBL" id="OX597818">
    <property type="protein sequence ID" value="CAI9722297.1"/>
    <property type="molecule type" value="Genomic_DNA"/>
</dbReference>
<evidence type="ECO:0000313" key="2">
    <source>
        <dbReference type="Proteomes" id="UP001162480"/>
    </source>
</evidence>
<proteinExistence type="predicted"/>
<keyword evidence="2" id="KW-1185">Reference proteome</keyword>
<sequence length="194" mass="21770">MLIELLQYIIVAVEVIQWRPAVEEFENLEIIGKLQNIGDHMEVQFDLTRNSASVYENSNSPLTATYNLINGTTNNVNEGNCESESDEDCASNENEIFDTDTVEDTGVVEKGRGSLTKCIVYSVEGNIPEKHRIGLAVASNINDLDMESDDENPLQCNLCCREFTTAYKMEIHNCKGAFRQDLISQAIVYAKDIY</sequence>
<accession>A0AA36AWR4</accession>